<dbReference type="EC" id="5.4.99.5" evidence="2"/>
<dbReference type="SMART" id="SM00830">
    <property type="entry name" value="CM_2"/>
    <property type="match status" value="1"/>
</dbReference>
<dbReference type="InterPro" id="IPR036979">
    <property type="entry name" value="CM_dom_sf"/>
</dbReference>
<dbReference type="GO" id="GO:0009697">
    <property type="term" value="P:salicylic acid biosynthetic process"/>
    <property type="evidence" value="ECO:0007669"/>
    <property type="project" value="TreeGrafter"/>
</dbReference>
<dbReference type="GO" id="GO:0004106">
    <property type="term" value="F:chorismate mutase activity"/>
    <property type="evidence" value="ECO:0007669"/>
    <property type="project" value="UniProtKB-EC"/>
</dbReference>
<reference evidence="7" key="1">
    <citation type="journal article" date="2022" name="Int. J. Syst. Evol. Microbiol.">
        <title>Pseudomonas aegrilactucae sp. nov. and Pseudomonas morbosilactucae sp. nov., pathogens causing bacterial rot of lettuce in Japan.</title>
        <authorList>
            <person name="Sawada H."/>
            <person name="Fujikawa T."/>
            <person name="Satou M."/>
        </authorList>
    </citation>
    <scope>NUCLEOTIDE SEQUENCE</scope>
    <source>
        <strain evidence="7">0166_1</strain>
    </source>
</reference>
<evidence type="ECO:0000256" key="1">
    <source>
        <dbReference type="ARBA" id="ARBA00004817"/>
    </source>
</evidence>
<dbReference type="KEGG" id="sbae:DSM104329_00849"/>
<evidence type="ECO:0000256" key="5">
    <source>
        <dbReference type="SAM" id="SignalP"/>
    </source>
</evidence>
<name>A0A9E7BYI6_9ACTN</name>
<evidence type="ECO:0000313" key="8">
    <source>
        <dbReference type="Proteomes" id="UP001162834"/>
    </source>
</evidence>
<dbReference type="Gene3D" id="1.20.59.10">
    <property type="entry name" value="Chorismate mutase"/>
    <property type="match status" value="1"/>
</dbReference>
<dbReference type="SUPFAM" id="SSF48600">
    <property type="entry name" value="Chorismate mutase II"/>
    <property type="match status" value="1"/>
</dbReference>
<organism evidence="7 8">
    <name type="scientific">Capillimicrobium parvum</name>
    <dbReference type="NCBI Taxonomy" id="2884022"/>
    <lineage>
        <taxon>Bacteria</taxon>
        <taxon>Bacillati</taxon>
        <taxon>Actinomycetota</taxon>
        <taxon>Thermoleophilia</taxon>
        <taxon>Solirubrobacterales</taxon>
        <taxon>Capillimicrobiaceae</taxon>
        <taxon>Capillimicrobium</taxon>
    </lineage>
</organism>
<evidence type="ECO:0000256" key="2">
    <source>
        <dbReference type="ARBA" id="ARBA00012404"/>
    </source>
</evidence>
<protein>
    <recommendedName>
        <fullName evidence="2">chorismate mutase</fullName>
        <ecNumber evidence="2">5.4.99.5</ecNumber>
    </recommendedName>
</protein>
<feature type="chain" id="PRO_5039612902" description="chorismate mutase" evidence="5">
    <location>
        <begin position="33"/>
        <end position="205"/>
    </location>
</feature>
<evidence type="ECO:0000313" key="7">
    <source>
        <dbReference type="EMBL" id="UGS34471.1"/>
    </source>
</evidence>
<evidence type="ECO:0000259" key="6">
    <source>
        <dbReference type="PROSITE" id="PS51168"/>
    </source>
</evidence>
<dbReference type="Pfam" id="PF01817">
    <property type="entry name" value="CM_2"/>
    <property type="match status" value="1"/>
</dbReference>
<dbReference type="InterPro" id="IPR036263">
    <property type="entry name" value="Chorismate_II_sf"/>
</dbReference>
<dbReference type="PROSITE" id="PS51168">
    <property type="entry name" value="CHORISMATE_MUT_2"/>
    <property type="match status" value="1"/>
</dbReference>
<dbReference type="NCBIfam" id="TIGR01806">
    <property type="entry name" value="CM_mono2"/>
    <property type="match status" value="1"/>
</dbReference>
<evidence type="ECO:0000256" key="3">
    <source>
        <dbReference type="ARBA" id="ARBA00022729"/>
    </source>
</evidence>
<dbReference type="PANTHER" id="PTHR38041:SF2">
    <property type="entry name" value="SECRETED CHORISMATE MUTASE"/>
    <property type="match status" value="1"/>
</dbReference>
<dbReference type="Proteomes" id="UP001162834">
    <property type="component" value="Chromosome"/>
</dbReference>
<dbReference type="AlphaFoldDB" id="A0A9E7BYI6"/>
<keyword evidence="8" id="KW-1185">Reference proteome</keyword>
<dbReference type="PANTHER" id="PTHR38041">
    <property type="entry name" value="CHORISMATE MUTASE"/>
    <property type="match status" value="1"/>
</dbReference>
<keyword evidence="3 5" id="KW-0732">Signal</keyword>
<feature type="domain" description="Chorismate mutase" evidence="6">
    <location>
        <begin position="21"/>
        <end position="114"/>
    </location>
</feature>
<evidence type="ECO:0000256" key="4">
    <source>
        <dbReference type="ARBA" id="ARBA00023235"/>
    </source>
</evidence>
<accession>A0A9E7BYI6</accession>
<comment type="pathway">
    <text evidence="1">Metabolic intermediate biosynthesis; prephenate biosynthesis; prephenate from chorismate: step 1/1.</text>
</comment>
<feature type="signal peptide" evidence="5">
    <location>
        <begin position="1"/>
        <end position="32"/>
    </location>
</feature>
<dbReference type="GO" id="GO:0046417">
    <property type="term" value="P:chorismate metabolic process"/>
    <property type="evidence" value="ECO:0007669"/>
    <property type="project" value="InterPro"/>
</dbReference>
<dbReference type="InterPro" id="IPR002701">
    <property type="entry name" value="CM_II_prokaryot"/>
</dbReference>
<keyword evidence="4" id="KW-0413">Isomerase</keyword>
<dbReference type="InterPro" id="IPR008240">
    <property type="entry name" value="Chorismate_mutase_periplasmic"/>
</dbReference>
<gene>
    <name evidence="7" type="ORF">DSM104329_00849</name>
</gene>
<sequence>MARVLTRSLPAALLVAGLLALGLAGPATPARAADADLDGARTVLQLSQQRLSFMRTVMAAKWASRAPIEDLAQEASVLDAARAAGTERGLGPETVAGVFAQEISAAKVVQLGWGSQWLLHGYPADEPAPDLTAVRPQIAALTPQIADALVRTDRLNCVRRARARLLREAKIIVTTQYVTARVRRGLVDAILRVRGASRRAPCAGV</sequence>
<proteinExistence type="predicted"/>
<dbReference type="EMBL" id="CP087164">
    <property type="protein sequence ID" value="UGS34471.1"/>
    <property type="molecule type" value="Genomic_DNA"/>
</dbReference>
<dbReference type="InterPro" id="IPR051331">
    <property type="entry name" value="Chorismate_mutase-related"/>
</dbReference>